<dbReference type="GO" id="GO:0008967">
    <property type="term" value="F:phosphoglycolate phosphatase activity"/>
    <property type="evidence" value="ECO:0007669"/>
    <property type="project" value="TreeGrafter"/>
</dbReference>
<protein>
    <submittedName>
        <fullName evidence="1">Phosphoglycolate phosphatase</fullName>
    </submittedName>
</protein>
<name>A0A1M5KFK4_9GAMM</name>
<dbReference type="InterPro" id="IPR050155">
    <property type="entry name" value="HAD-like_hydrolase_sf"/>
</dbReference>
<dbReference type="Gene3D" id="1.10.150.240">
    <property type="entry name" value="Putative phosphatase, domain 2"/>
    <property type="match status" value="1"/>
</dbReference>
<reference evidence="1 2" key="1">
    <citation type="submission" date="2016-11" db="EMBL/GenBank/DDBJ databases">
        <authorList>
            <person name="Jaros S."/>
            <person name="Januszkiewicz K."/>
            <person name="Wedrychowicz H."/>
        </authorList>
    </citation>
    <scope>NUCLEOTIDE SEQUENCE [LARGE SCALE GENOMIC DNA]</scope>
    <source>
        <strain evidence="1 2">CGMCC 1.7049</strain>
    </source>
</reference>
<gene>
    <name evidence="1" type="ORF">SAMN04488068_0536</name>
</gene>
<proteinExistence type="predicted"/>
<dbReference type="InterPro" id="IPR036412">
    <property type="entry name" value="HAD-like_sf"/>
</dbReference>
<keyword evidence="2" id="KW-1185">Reference proteome</keyword>
<dbReference type="OrthoDB" id="9782449at2"/>
<sequence length="225" mass="24641">MSRRFDLLIFDWDGTLADSAAQIVQSMQSAIDALKLPPRTDHEIRDLIGLGMHDVLTRLFPELHQGDLMALLAQYREAYLSKLPPEAPLFAGALEALQRLHADGYRLAVATGKSRAGLRRSLAHHTDVRDLLVSSRTADETASKPDPLMLRELLEELDVPAQRALMVGDTEYDAHMAAAIGMPMAGVVCGVHDDQRLREAGAEVVLEYAAHLPVWLAHGGRTVPG</sequence>
<dbReference type="AlphaFoldDB" id="A0A1M5KFK4"/>
<dbReference type="EMBL" id="FQWZ01000001">
    <property type="protein sequence ID" value="SHG51572.1"/>
    <property type="molecule type" value="Genomic_DNA"/>
</dbReference>
<dbReference type="PANTHER" id="PTHR43434">
    <property type="entry name" value="PHOSPHOGLYCOLATE PHOSPHATASE"/>
    <property type="match status" value="1"/>
</dbReference>
<dbReference type="InterPro" id="IPR041492">
    <property type="entry name" value="HAD_2"/>
</dbReference>
<accession>A0A1M5KFK4</accession>
<dbReference type="SUPFAM" id="SSF56784">
    <property type="entry name" value="HAD-like"/>
    <property type="match status" value="1"/>
</dbReference>
<dbReference type="PANTHER" id="PTHR43434:SF24">
    <property type="entry name" value="HYDROLASE-RELATED"/>
    <property type="match status" value="1"/>
</dbReference>
<dbReference type="GO" id="GO:0005829">
    <property type="term" value="C:cytosol"/>
    <property type="evidence" value="ECO:0007669"/>
    <property type="project" value="TreeGrafter"/>
</dbReference>
<dbReference type="InterPro" id="IPR023198">
    <property type="entry name" value="PGP-like_dom2"/>
</dbReference>
<dbReference type="InterPro" id="IPR006439">
    <property type="entry name" value="HAD-SF_hydro_IA"/>
</dbReference>
<evidence type="ECO:0000313" key="1">
    <source>
        <dbReference type="EMBL" id="SHG51572.1"/>
    </source>
</evidence>
<dbReference type="Pfam" id="PF13419">
    <property type="entry name" value="HAD_2"/>
    <property type="match status" value="1"/>
</dbReference>
<dbReference type="InterPro" id="IPR023214">
    <property type="entry name" value="HAD_sf"/>
</dbReference>
<dbReference type="STRING" id="490188.SAMN04488068_0536"/>
<dbReference type="NCBIfam" id="TIGR01549">
    <property type="entry name" value="HAD-SF-IA-v1"/>
    <property type="match status" value="1"/>
</dbReference>
<dbReference type="SFLD" id="SFLDS00003">
    <property type="entry name" value="Haloacid_Dehalogenase"/>
    <property type="match status" value="1"/>
</dbReference>
<dbReference type="GO" id="GO:0006281">
    <property type="term" value="P:DNA repair"/>
    <property type="evidence" value="ECO:0007669"/>
    <property type="project" value="TreeGrafter"/>
</dbReference>
<dbReference type="Gene3D" id="3.40.50.1000">
    <property type="entry name" value="HAD superfamily/HAD-like"/>
    <property type="match status" value="1"/>
</dbReference>
<dbReference type="RefSeq" id="WP_072893522.1">
    <property type="nucleotide sequence ID" value="NZ_FQWZ01000001.1"/>
</dbReference>
<evidence type="ECO:0000313" key="2">
    <source>
        <dbReference type="Proteomes" id="UP000199758"/>
    </source>
</evidence>
<organism evidence="1 2">
    <name type="scientific">Hydrocarboniphaga daqingensis</name>
    <dbReference type="NCBI Taxonomy" id="490188"/>
    <lineage>
        <taxon>Bacteria</taxon>
        <taxon>Pseudomonadati</taxon>
        <taxon>Pseudomonadota</taxon>
        <taxon>Gammaproteobacteria</taxon>
        <taxon>Nevskiales</taxon>
        <taxon>Nevskiaceae</taxon>
        <taxon>Hydrocarboniphaga</taxon>
    </lineage>
</organism>
<dbReference type="SFLD" id="SFLDG01129">
    <property type="entry name" value="C1.5:_HAD__Beta-PGM__Phosphata"/>
    <property type="match status" value="1"/>
</dbReference>
<dbReference type="SFLD" id="SFLDG01135">
    <property type="entry name" value="C1.5.6:_HAD__Beta-PGM__Phospha"/>
    <property type="match status" value="1"/>
</dbReference>
<dbReference type="Proteomes" id="UP000199758">
    <property type="component" value="Unassembled WGS sequence"/>
</dbReference>